<gene>
    <name evidence="2" type="ORF">Cvel_12015</name>
</gene>
<evidence type="ECO:0000313" key="2">
    <source>
        <dbReference type="EMBL" id="CEM53508.1"/>
    </source>
</evidence>
<name>A0A0G4I8P9_9ALVE</name>
<protein>
    <submittedName>
        <fullName evidence="2">Uncharacterized protein</fullName>
    </submittedName>
</protein>
<organism evidence="2">
    <name type="scientific">Chromera velia CCMP2878</name>
    <dbReference type="NCBI Taxonomy" id="1169474"/>
    <lineage>
        <taxon>Eukaryota</taxon>
        <taxon>Sar</taxon>
        <taxon>Alveolata</taxon>
        <taxon>Colpodellida</taxon>
        <taxon>Chromeraceae</taxon>
        <taxon>Chromera</taxon>
    </lineage>
</organism>
<proteinExistence type="predicted"/>
<feature type="compositionally biased region" description="Polar residues" evidence="1">
    <location>
        <begin position="785"/>
        <end position="795"/>
    </location>
</feature>
<dbReference type="EMBL" id="CDMZ01005701">
    <property type="protein sequence ID" value="CEM53508.1"/>
    <property type="molecule type" value="Genomic_DNA"/>
</dbReference>
<accession>A0A0G4I8P9</accession>
<feature type="region of interest" description="Disordered" evidence="1">
    <location>
        <begin position="138"/>
        <end position="158"/>
    </location>
</feature>
<feature type="compositionally biased region" description="Basic and acidic residues" evidence="1">
    <location>
        <begin position="1003"/>
        <end position="1016"/>
    </location>
</feature>
<sequence>MNKHEEDLDRAFDHISEVLCELNAAETSATFIPKAQMALQLLKSVMDLESLFGDSDGRFKELVPVHNEVVEAIRSRVMRYADTRHFWAFLTPEEREIFRNRHLELFHRPLPSLAAEDFHDTSGLRGARGTRITIIQNEKKGGKKRKHQPSPTEEMPDLGHFFHEENENVTVSCFEKRRVEEEFRQAVRAVAAQYDREKTGASFSLFRRVRRQLMTIDETYFHYYSKFLEVEEVLSGETGPSGWKGPKDLSVFLEGFKLKAAKPPTIGPTDTLRVMYWPAEHDCTFIQEADALTQGFQEQISAFERLLKALKRSAEVLKMGREWQRAAACANEFDDASEELRSIVKAALSTTQQPLQAVSVAAQEHLQTVTSRLENPERFLKCHNYATQLQRVLQVMRQKVQKEQENIDTSTDVPPFEFPPDFKKPFSARRHEILFLRTTLSDDDEDIESQEREKWERQMLIMETQIEMFNIAISWWGAWWEGQEQRFQTASCRQTMTQTEVRTHFPLPSVCTSPAAERDSKSDSPIRPSIAHSGSFSAPPPPKESRPHSPIMASTGSDTFDCEASLTDSPHDADDDCPLTPILDRLQLHLTERLPEHHPSPLSDPSGTGSPSRDPEPGGLQGDVGRSRIECMDSEGDRLRERGKVVCCPHVTDSLKTRILTAESLSPVHHGAPVPRISALPSDLCSIQLPLRPHSSSRVDVIPKVCSHVCEDSHSIEVDSKLVTDLTSCTPYISGHVEPICPSLEGSIKPERVAACHTGSIGNCCRRVRNLCDCGDIESNPGPFGTNTKTGANTKEQTERDPQEARSARLQQEQVLQRWNEVHRVRESVVTSVVNSGKDTLVWTLGPLPGDPFPPVDLRKAWLHAFLSTPQSLAVLQSLASEQGIKNWWDLPTPLLFQGFMRRLVGRSREVIEIRQGRQQTGEPRPPNPRPSRVTPQGARMRAERLFRYDGSHSHTERSRSVGVKFPMSTTGYGVGIELREDAAERERYRNVRGFEPRWTAEERDEGWDVQKRKEPSLAASRPRRNLTRNRPIAGRHPPGSGHEQAQTPASPHPRPQAAASPHPRAAASPHPRPQAAAAAGFRVRAQATASPHPTSAPAGNIAQHRKRLQRMRRKIAVKHIGMRPSETSMHWPSSYTMHDPKILADMDNLKNIIKNRGLVGSLPRQPTRRNPQRWMIRDDGVKRVRRWRMRIEGMQFENAEGGAEPLPEVADFCLSRLAKCRNKIVSDMMEVLDRNEDE</sequence>
<feature type="region of interest" description="Disordered" evidence="1">
    <location>
        <begin position="914"/>
        <end position="940"/>
    </location>
</feature>
<feature type="region of interest" description="Disordered" evidence="1">
    <location>
        <begin position="595"/>
        <end position="627"/>
    </location>
</feature>
<evidence type="ECO:0000256" key="1">
    <source>
        <dbReference type="SAM" id="MobiDB-lite"/>
    </source>
</evidence>
<feature type="region of interest" description="Disordered" evidence="1">
    <location>
        <begin position="782"/>
        <end position="807"/>
    </location>
</feature>
<dbReference type="VEuPathDB" id="CryptoDB:Cvel_12015"/>
<dbReference type="AlphaFoldDB" id="A0A0G4I8P9"/>
<feature type="compositionally biased region" description="Low complexity" evidence="1">
    <location>
        <begin position="1056"/>
        <end position="1099"/>
    </location>
</feature>
<feature type="region of interest" description="Disordered" evidence="1">
    <location>
        <begin position="507"/>
        <end position="579"/>
    </location>
</feature>
<feature type="region of interest" description="Disordered" evidence="1">
    <location>
        <begin position="1003"/>
        <end position="1108"/>
    </location>
</feature>
<reference evidence="2" key="1">
    <citation type="submission" date="2014-11" db="EMBL/GenBank/DDBJ databases">
        <authorList>
            <person name="Otto D Thomas"/>
            <person name="Naeem Raeece"/>
        </authorList>
    </citation>
    <scope>NUCLEOTIDE SEQUENCE</scope>
</reference>
<feature type="compositionally biased region" description="Basic and acidic residues" evidence="1">
    <location>
        <begin position="796"/>
        <end position="807"/>
    </location>
</feature>